<accession>A0A6A7AAH7</accession>
<evidence type="ECO:0008006" key="4">
    <source>
        <dbReference type="Google" id="ProtNLM"/>
    </source>
</evidence>
<evidence type="ECO:0000313" key="3">
    <source>
        <dbReference type="Proteomes" id="UP000799424"/>
    </source>
</evidence>
<name>A0A6A7AAH7_9PLEO</name>
<dbReference type="EMBL" id="MU006220">
    <property type="protein sequence ID" value="KAF2829667.1"/>
    <property type="molecule type" value="Genomic_DNA"/>
</dbReference>
<feature type="chain" id="PRO_5025389716" description="C2H2-type domain-containing protein" evidence="1">
    <location>
        <begin position="20"/>
        <end position="333"/>
    </location>
</feature>
<keyword evidence="1" id="KW-0732">Signal</keyword>
<protein>
    <recommendedName>
        <fullName evidence="4">C2H2-type domain-containing protein</fullName>
    </recommendedName>
</protein>
<dbReference type="Proteomes" id="UP000799424">
    <property type="component" value="Unassembled WGS sequence"/>
</dbReference>
<organism evidence="2 3">
    <name type="scientific">Ophiobolus disseminans</name>
    <dbReference type="NCBI Taxonomy" id="1469910"/>
    <lineage>
        <taxon>Eukaryota</taxon>
        <taxon>Fungi</taxon>
        <taxon>Dikarya</taxon>
        <taxon>Ascomycota</taxon>
        <taxon>Pezizomycotina</taxon>
        <taxon>Dothideomycetes</taxon>
        <taxon>Pleosporomycetidae</taxon>
        <taxon>Pleosporales</taxon>
        <taxon>Pleosporineae</taxon>
        <taxon>Phaeosphaeriaceae</taxon>
        <taxon>Ophiobolus</taxon>
    </lineage>
</organism>
<evidence type="ECO:0000313" key="2">
    <source>
        <dbReference type="EMBL" id="KAF2829667.1"/>
    </source>
</evidence>
<sequence length="333" mass="37417">MRSTLYLSIFITLLHCVTGNGKPTDSLESPFGLSFSPSAILASRFNSSGIIEVTQYPTSPKYQTYYKDAVTSYGETEERRTYDYYESATHKATIAMFRQIVDPVTLSLTKYLGHEPTYATLFIPSVFNVDLRTAAIDAVFGEDHLKRPTKYGTTDDAACHAYDFFACKHLNRAPSECNWNGPENLILHLVYEQDYLYAFFKEVAFHLKTYPVGKKEICKRCGERFRDALGAQAHNAHINHFLTTFVNLSNSHYYSRDEIRAIVISGEASAESIAALERIARKAVGVEPLDYAAEIDAAEVAAYGAAEYARITQRDPETFTMEKSTVTPVHDEL</sequence>
<proteinExistence type="predicted"/>
<dbReference type="AlphaFoldDB" id="A0A6A7AAH7"/>
<keyword evidence="3" id="KW-1185">Reference proteome</keyword>
<evidence type="ECO:0000256" key="1">
    <source>
        <dbReference type="SAM" id="SignalP"/>
    </source>
</evidence>
<reference evidence="2" key="1">
    <citation type="journal article" date="2020" name="Stud. Mycol.">
        <title>101 Dothideomycetes genomes: a test case for predicting lifestyles and emergence of pathogens.</title>
        <authorList>
            <person name="Haridas S."/>
            <person name="Albert R."/>
            <person name="Binder M."/>
            <person name="Bloem J."/>
            <person name="Labutti K."/>
            <person name="Salamov A."/>
            <person name="Andreopoulos B."/>
            <person name="Baker S."/>
            <person name="Barry K."/>
            <person name="Bills G."/>
            <person name="Bluhm B."/>
            <person name="Cannon C."/>
            <person name="Castanera R."/>
            <person name="Culley D."/>
            <person name="Daum C."/>
            <person name="Ezra D."/>
            <person name="Gonzalez J."/>
            <person name="Henrissat B."/>
            <person name="Kuo A."/>
            <person name="Liang C."/>
            <person name="Lipzen A."/>
            <person name="Lutzoni F."/>
            <person name="Magnuson J."/>
            <person name="Mondo S."/>
            <person name="Nolan M."/>
            <person name="Ohm R."/>
            <person name="Pangilinan J."/>
            <person name="Park H.-J."/>
            <person name="Ramirez L."/>
            <person name="Alfaro M."/>
            <person name="Sun H."/>
            <person name="Tritt A."/>
            <person name="Yoshinaga Y."/>
            <person name="Zwiers L.-H."/>
            <person name="Turgeon B."/>
            <person name="Goodwin S."/>
            <person name="Spatafora J."/>
            <person name="Crous P."/>
            <person name="Grigoriev I."/>
        </authorList>
    </citation>
    <scope>NUCLEOTIDE SEQUENCE</scope>
    <source>
        <strain evidence="2">CBS 113818</strain>
    </source>
</reference>
<dbReference type="OrthoDB" id="3800712at2759"/>
<gene>
    <name evidence="2" type="ORF">CC86DRAFT_367624</name>
</gene>
<feature type="signal peptide" evidence="1">
    <location>
        <begin position="1"/>
        <end position="19"/>
    </location>
</feature>